<sequence length="108" mass="12196">MKTSGIGTIGDRIILENEHVRVWLVELNPGQIQSRHVHELPYLIVPLTEGKNIMRFDDGREIATDEKPGVCLWRMPGVPHELENVSSWQYRNVLVEMKASTAATHAAP</sequence>
<dbReference type="Gene3D" id="2.60.120.10">
    <property type="entry name" value="Jelly Rolls"/>
    <property type="match status" value="1"/>
</dbReference>
<comment type="caution">
    <text evidence="3">The sequence shown here is derived from an EMBL/GenBank/DDBJ whole genome shotgun (WGS) entry which is preliminary data.</text>
</comment>
<dbReference type="InterPro" id="IPR014710">
    <property type="entry name" value="RmlC-like_jellyroll"/>
</dbReference>
<dbReference type="RefSeq" id="WP_377007324.1">
    <property type="nucleotide sequence ID" value="NZ_JBHSLV010000012.1"/>
</dbReference>
<keyword evidence="4" id="KW-1185">Reference proteome</keyword>
<evidence type="ECO:0000256" key="1">
    <source>
        <dbReference type="ARBA" id="ARBA00023125"/>
    </source>
</evidence>
<gene>
    <name evidence="3" type="ORF">ACFPPC_07715</name>
</gene>
<organism evidence="3 4">
    <name type="scientific">Bosea vestrisii</name>
    <dbReference type="NCBI Taxonomy" id="151416"/>
    <lineage>
        <taxon>Bacteria</taxon>
        <taxon>Pseudomonadati</taxon>
        <taxon>Pseudomonadota</taxon>
        <taxon>Alphaproteobacteria</taxon>
        <taxon>Hyphomicrobiales</taxon>
        <taxon>Boseaceae</taxon>
        <taxon>Bosea</taxon>
    </lineage>
</organism>
<dbReference type="EMBL" id="JBHSLV010000012">
    <property type="protein sequence ID" value="MFC5392524.1"/>
    <property type="molecule type" value="Genomic_DNA"/>
</dbReference>
<protein>
    <submittedName>
        <fullName evidence="3">AraC family ligand binding domain-containing protein</fullName>
    </submittedName>
</protein>
<dbReference type="InterPro" id="IPR011051">
    <property type="entry name" value="RmlC_Cupin_sf"/>
</dbReference>
<reference evidence="4" key="1">
    <citation type="journal article" date="2019" name="Int. J. Syst. Evol. Microbiol.">
        <title>The Global Catalogue of Microorganisms (GCM) 10K type strain sequencing project: providing services to taxonomists for standard genome sequencing and annotation.</title>
        <authorList>
            <consortium name="The Broad Institute Genomics Platform"/>
            <consortium name="The Broad Institute Genome Sequencing Center for Infectious Disease"/>
            <person name="Wu L."/>
            <person name="Ma J."/>
        </authorList>
    </citation>
    <scope>NUCLEOTIDE SEQUENCE [LARGE SCALE GENOMIC DNA]</scope>
    <source>
        <strain evidence="4">CGMCC 1.16326</strain>
    </source>
</reference>
<dbReference type="Proteomes" id="UP001596104">
    <property type="component" value="Unassembled WGS sequence"/>
</dbReference>
<evidence type="ECO:0000313" key="4">
    <source>
        <dbReference type="Proteomes" id="UP001596104"/>
    </source>
</evidence>
<dbReference type="SUPFAM" id="SSF51182">
    <property type="entry name" value="RmlC-like cupins"/>
    <property type="match status" value="1"/>
</dbReference>
<accession>A0ABW0HBA8</accession>
<dbReference type="Pfam" id="PF02311">
    <property type="entry name" value="AraC_binding"/>
    <property type="match status" value="1"/>
</dbReference>
<feature type="domain" description="AraC-type arabinose-binding/dimerisation" evidence="2">
    <location>
        <begin position="31"/>
        <end position="101"/>
    </location>
</feature>
<name>A0ABW0HBA8_9HYPH</name>
<evidence type="ECO:0000313" key="3">
    <source>
        <dbReference type="EMBL" id="MFC5392524.1"/>
    </source>
</evidence>
<evidence type="ECO:0000259" key="2">
    <source>
        <dbReference type="Pfam" id="PF02311"/>
    </source>
</evidence>
<keyword evidence="1" id="KW-0238">DNA-binding</keyword>
<proteinExistence type="predicted"/>
<dbReference type="InterPro" id="IPR003313">
    <property type="entry name" value="AraC-bd"/>
</dbReference>